<proteinExistence type="predicted"/>
<reference evidence="3 4" key="1">
    <citation type="journal article" date="2016" name="Nat. Commun.">
        <title>Thousands of microbial genomes shed light on interconnected biogeochemical processes in an aquifer system.</title>
        <authorList>
            <person name="Anantharaman K."/>
            <person name="Brown C.T."/>
            <person name="Hug L.A."/>
            <person name="Sharon I."/>
            <person name="Castelle C.J."/>
            <person name="Probst A.J."/>
            <person name="Thomas B.C."/>
            <person name="Singh A."/>
            <person name="Wilkins M.J."/>
            <person name="Karaoz U."/>
            <person name="Brodie E.L."/>
            <person name="Williams K.H."/>
            <person name="Hubbard S.S."/>
            <person name="Banfield J.F."/>
        </authorList>
    </citation>
    <scope>NUCLEOTIDE SEQUENCE [LARGE SCALE GENOMIC DNA]</scope>
    <source>
        <strain evidence="4">RIFCSPLOWO2_12_FULL_64_10</strain>
    </source>
</reference>
<evidence type="ECO:0008006" key="5">
    <source>
        <dbReference type="Google" id="ProtNLM"/>
    </source>
</evidence>
<dbReference type="Gene3D" id="3.40.50.1820">
    <property type="entry name" value="alpha/beta hydrolase"/>
    <property type="match status" value="1"/>
</dbReference>
<keyword evidence="2" id="KW-0378">Hydrolase</keyword>
<gene>
    <name evidence="3" type="ORF">A3F84_15975</name>
</gene>
<name>A0A1F6CL73_HANXR</name>
<evidence type="ECO:0000313" key="3">
    <source>
        <dbReference type="EMBL" id="OGG49885.1"/>
    </source>
</evidence>
<evidence type="ECO:0000256" key="1">
    <source>
        <dbReference type="ARBA" id="ARBA00022729"/>
    </source>
</evidence>
<organism evidence="3 4">
    <name type="scientific">Handelsmanbacteria sp. (strain RIFCSPLOWO2_12_FULL_64_10)</name>
    <dbReference type="NCBI Taxonomy" id="1817868"/>
    <lineage>
        <taxon>Bacteria</taxon>
        <taxon>Candidatus Handelsmaniibacteriota</taxon>
    </lineage>
</organism>
<protein>
    <recommendedName>
        <fullName evidence="5">Peptidase S9 prolyl oligopeptidase catalytic domain-containing protein</fullName>
    </recommendedName>
</protein>
<dbReference type="AlphaFoldDB" id="A0A1F6CL73"/>
<dbReference type="EMBL" id="MFKF01000219">
    <property type="protein sequence ID" value="OGG49885.1"/>
    <property type="molecule type" value="Genomic_DNA"/>
</dbReference>
<dbReference type="Proteomes" id="UP000178606">
    <property type="component" value="Unassembled WGS sequence"/>
</dbReference>
<comment type="caution">
    <text evidence="3">The sequence shown here is derived from an EMBL/GenBank/DDBJ whole genome shotgun (WGS) entry which is preliminary data.</text>
</comment>
<keyword evidence="1" id="KW-0732">Signal</keyword>
<evidence type="ECO:0000256" key="2">
    <source>
        <dbReference type="ARBA" id="ARBA00022801"/>
    </source>
</evidence>
<dbReference type="GO" id="GO:0016787">
    <property type="term" value="F:hydrolase activity"/>
    <property type="evidence" value="ECO:0007669"/>
    <property type="project" value="UniProtKB-KW"/>
</dbReference>
<accession>A0A1F6CL73</accession>
<dbReference type="PANTHER" id="PTHR43037">
    <property type="entry name" value="UNNAMED PRODUCT-RELATED"/>
    <property type="match status" value="1"/>
</dbReference>
<dbReference type="InterPro" id="IPR029058">
    <property type="entry name" value="AB_hydrolase_fold"/>
</dbReference>
<evidence type="ECO:0000313" key="4">
    <source>
        <dbReference type="Proteomes" id="UP000178606"/>
    </source>
</evidence>
<dbReference type="InterPro" id="IPR050955">
    <property type="entry name" value="Plant_Biomass_Hydrol_Est"/>
</dbReference>
<dbReference type="SUPFAM" id="SSF53474">
    <property type="entry name" value="alpha/beta-Hydrolases"/>
    <property type="match status" value="1"/>
</dbReference>
<sequence>MGTVLLWVAATQAESLLEILAETKPRAAEKAIRRALRDTDLSIDEWTEAIRRFTPPAPDVADGPFEITLTLPGGRDWPCLVQMPKGYDHAKPTPLVIVLPGTGAEMEMMHALWEPVAADSGFLFAFPKLLYVSTGWQFKADEREVPPATLREMKRRFNVDEDRVFLTGVSKGGHASWDVGFRFPQLFAGIVPESGRMYNHGLPLTPRFDYLENGRDLSIYQLQGAKDHAPMVEALREGCRLLEEMGADVTYVELDDRGHGASPDRYPDVLKWMSDRARTPLPKKSAVLCHDLAYGGRAWSRITKFEPGVVRENAPLILKKDYSGLIPDSELEANEVRVFESAAGLSVELTGENDVTVRARNVERFTLRISADQFDLDKPIRVSVNGSRVHDKRVAASSETLLRGFWEDVDRPRLFVAELTLKVP</sequence>
<dbReference type="PANTHER" id="PTHR43037:SF5">
    <property type="entry name" value="FERULOYL ESTERASE"/>
    <property type="match status" value="1"/>
</dbReference>